<proteinExistence type="predicted"/>
<reference evidence="4 5" key="1">
    <citation type="submission" date="2024-04" db="EMBL/GenBank/DDBJ databases">
        <title>Tritrichomonas musculus Genome.</title>
        <authorList>
            <person name="Alves-Ferreira E."/>
            <person name="Grigg M."/>
            <person name="Lorenzi H."/>
            <person name="Galac M."/>
        </authorList>
    </citation>
    <scope>NUCLEOTIDE SEQUENCE [LARGE SCALE GENOMIC DNA]</scope>
    <source>
        <strain evidence="4 5">EAF2021</strain>
    </source>
</reference>
<evidence type="ECO:0000256" key="2">
    <source>
        <dbReference type="ARBA" id="ARBA00023043"/>
    </source>
</evidence>
<dbReference type="SUPFAM" id="SSF48403">
    <property type="entry name" value="Ankyrin repeat"/>
    <property type="match status" value="1"/>
</dbReference>
<protein>
    <recommendedName>
        <fullName evidence="6">Ankyrin repeat protein</fullName>
    </recommendedName>
</protein>
<accession>A0ABR2H0T7</accession>
<dbReference type="PANTHER" id="PTHR24198:SF165">
    <property type="entry name" value="ANKYRIN REPEAT-CONTAINING PROTEIN-RELATED"/>
    <property type="match status" value="1"/>
</dbReference>
<evidence type="ECO:0000256" key="1">
    <source>
        <dbReference type="ARBA" id="ARBA00022737"/>
    </source>
</evidence>
<dbReference type="InterPro" id="IPR002110">
    <property type="entry name" value="Ankyrin_rpt"/>
</dbReference>
<dbReference type="PROSITE" id="PS50297">
    <property type="entry name" value="ANK_REP_REGION"/>
    <property type="match status" value="1"/>
</dbReference>
<keyword evidence="5" id="KW-1185">Reference proteome</keyword>
<name>A0ABR2H0T7_9EUKA</name>
<feature type="repeat" description="ANK" evidence="3">
    <location>
        <begin position="175"/>
        <end position="198"/>
    </location>
</feature>
<dbReference type="InterPro" id="IPR036770">
    <property type="entry name" value="Ankyrin_rpt-contain_sf"/>
</dbReference>
<dbReference type="Pfam" id="PF12796">
    <property type="entry name" value="Ank_2"/>
    <property type="match status" value="2"/>
</dbReference>
<organism evidence="4 5">
    <name type="scientific">Tritrichomonas musculus</name>
    <dbReference type="NCBI Taxonomy" id="1915356"/>
    <lineage>
        <taxon>Eukaryota</taxon>
        <taxon>Metamonada</taxon>
        <taxon>Parabasalia</taxon>
        <taxon>Tritrichomonadida</taxon>
        <taxon>Tritrichomonadidae</taxon>
        <taxon>Tritrichomonas</taxon>
    </lineage>
</organism>
<gene>
    <name evidence="4" type="ORF">M9Y10_031502</name>
</gene>
<dbReference type="PANTHER" id="PTHR24198">
    <property type="entry name" value="ANKYRIN REPEAT AND PROTEIN KINASE DOMAIN-CONTAINING PROTEIN"/>
    <property type="match status" value="1"/>
</dbReference>
<keyword evidence="1" id="KW-0677">Repeat</keyword>
<dbReference type="SMART" id="SM00248">
    <property type="entry name" value="ANK"/>
    <property type="match status" value="4"/>
</dbReference>
<dbReference type="Gene3D" id="1.25.40.20">
    <property type="entry name" value="Ankyrin repeat-containing domain"/>
    <property type="match status" value="2"/>
</dbReference>
<comment type="caution">
    <text evidence="4">The sequence shown here is derived from an EMBL/GenBank/DDBJ whole genome shotgun (WGS) entry which is preliminary data.</text>
</comment>
<evidence type="ECO:0000313" key="5">
    <source>
        <dbReference type="Proteomes" id="UP001470230"/>
    </source>
</evidence>
<sequence>MYHLNTYGLDDLQGYNDEKLNDIVVTNITVLYYAIYKEDIELVKLLLSNKIIDVNSINKSCFSCTYNPDCCEGSAGIKVEYTPLYLAIKKKNIEIIKLLLMDDRIDVNLVNKDIYYGADGADVGITQEDFTPLFLAVFCEDNEIVKLLLMNKKIDVNILCTFQDVVTNSSLDNKQVLTPLHYAIKEQNVEIVKLLLNNEKININAIGSIGYIEYFFETNNLYDYNVNNFTTYFKDFEDKMIMKDLTPLEYAKRNSHSEEIINLLSQKVTK</sequence>
<dbReference type="Proteomes" id="UP001470230">
    <property type="component" value="Unassembled WGS sequence"/>
</dbReference>
<evidence type="ECO:0000313" key="4">
    <source>
        <dbReference type="EMBL" id="KAK8839794.1"/>
    </source>
</evidence>
<evidence type="ECO:0008006" key="6">
    <source>
        <dbReference type="Google" id="ProtNLM"/>
    </source>
</evidence>
<dbReference type="EMBL" id="JAPFFF010000050">
    <property type="protein sequence ID" value="KAK8839794.1"/>
    <property type="molecule type" value="Genomic_DNA"/>
</dbReference>
<dbReference type="PROSITE" id="PS50088">
    <property type="entry name" value="ANK_REPEAT"/>
    <property type="match status" value="1"/>
</dbReference>
<evidence type="ECO:0000256" key="3">
    <source>
        <dbReference type="PROSITE-ProRule" id="PRU00023"/>
    </source>
</evidence>
<keyword evidence="2 3" id="KW-0040">ANK repeat</keyword>